<evidence type="ECO:0000313" key="2">
    <source>
        <dbReference type="Proteomes" id="UP000041625"/>
    </source>
</evidence>
<proteinExistence type="predicted"/>
<sequence length="43" mass="5095">MFSFILLCHSTALELSYDGAGLVWTVESEWMIHRKKRIVEIQR</sequence>
<dbReference type="Proteomes" id="UP000041625">
    <property type="component" value="Unassembled WGS sequence"/>
</dbReference>
<evidence type="ECO:0000313" key="1">
    <source>
        <dbReference type="EMBL" id="CDT75568.1"/>
    </source>
</evidence>
<organism evidence="1 2">
    <name type="scientific">Vibrio coralliirubri</name>
    <dbReference type="NCBI Taxonomy" id="1516159"/>
    <lineage>
        <taxon>Bacteria</taxon>
        <taxon>Pseudomonadati</taxon>
        <taxon>Pseudomonadota</taxon>
        <taxon>Gammaproteobacteria</taxon>
        <taxon>Vibrionales</taxon>
        <taxon>Vibrionaceae</taxon>
        <taxon>Vibrio</taxon>
    </lineage>
</organism>
<gene>
    <name evidence="1" type="ORF">VCR31J2_1310194</name>
</gene>
<accession>A0AA87C0B1</accession>
<name>A0AA87C0B1_9VIBR</name>
<reference evidence="1 2" key="1">
    <citation type="submission" date="2014-06" db="EMBL/GenBank/DDBJ databases">
        <authorList>
            <person name="Le Roux F."/>
        </authorList>
    </citation>
    <scope>NUCLEOTIDE SEQUENCE [LARGE SCALE GENOMIC DNA]</scope>
    <source>
        <strain evidence="1 2">J2-31</strain>
    </source>
</reference>
<keyword evidence="2" id="KW-1185">Reference proteome</keyword>
<comment type="caution">
    <text evidence="1">The sequence shown here is derived from an EMBL/GenBank/DDBJ whole genome shotgun (WGS) entry which is preliminary data.</text>
</comment>
<protein>
    <submittedName>
        <fullName evidence="1">Uncharacterized protein</fullName>
    </submittedName>
</protein>
<dbReference type="AlphaFoldDB" id="A0AA87C0B1"/>
<dbReference type="EMBL" id="CCKJ01000037">
    <property type="protein sequence ID" value="CDT75568.1"/>
    <property type="molecule type" value="Genomic_DNA"/>
</dbReference>